<dbReference type="STRING" id="1280952.HJA_08464"/>
<dbReference type="EMBL" id="ARYJ01000005">
    <property type="protein sequence ID" value="KCZ88386.1"/>
    <property type="molecule type" value="Genomic_DNA"/>
</dbReference>
<gene>
    <name evidence="2" type="ORF">HJA_08464</name>
</gene>
<dbReference type="Gene3D" id="3.30.1150.10">
    <property type="match status" value="1"/>
</dbReference>
<feature type="region of interest" description="Disordered" evidence="1">
    <location>
        <begin position="78"/>
        <end position="210"/>
    </location>
</feature>
<name>A0A059FCW3_9PROT</name>
<comment type="caution">
    <text evidence="2">The sequence shown here is derived from an EMBL/GenBank/DDBJ whole genome shotgun (WGS) entry which is preliminary data.</text>
</comment>
<dbReference type="OrthoDB" id="7161229at2"/>
<evidence type="ECO:0000313" key="2">
    <source>
        <dbReference type="EMBL" id="KCZ88386.1"/>
    </source>
</evidence>
<dbReference type="RefSeq" id="WP_035580977.1">
    <property type="nucleotide sequence ID" value="NZ_ARYJ01000005.1"/>
</dbReference>
<keyword evidence="3" id="KW-1185">Reference proteome</keyword>
<feature type="compositionally biased region" description="Acidic residues" evidence="1">
    <location>
        <begin position="84"/>
        <end position="129"/>
    </location>
</feature>
<feature type="compositionally biased region" description="Basic and acidic residues" evidence="1">
    <location>
        <begin position="130"/>
        <end position="156"/>
    </location>
</feature>
<dbReference type="PATRIC" id="fig|1280952.3.peg.1684"/>
<organism evidence="2 3">
    <name type="scientific">Hyphomonas jannaschiana VP2</name>
    <dbReference type="NCBI Taxonomy" id="1280952"/>
    <lineage>
        <taxon>Bacteria</taxon>
        <taxon>Pseudomonadati</taxon>
        <taxon>Pseudomonadota</taxon>
        <taxon>Alphaproteobacteria</taxon>
        <taxon>Hyphomonadales</taxon>
        <taxon>Hyphomonadaceae</taxon>
        <taxon>Hyphomonas</taxon>
    </lineage>
</organism>
<protein>
    <recommendedName>
        <fullName evidence="4">TonB family protein</fullName>
    </recommendedName>
</protein>
<dbReference type="eggNOG" id="COG3266">
    <property type="taxonomic scope" value="Bacteria"/>
</dbReference>
<dbReference type="Proteomes" id="UP000024816">
    <property type="component" value="Unassembled WGS sequence"/>
</dbReference>
<dbReference type="AlphaFoldDB" id="A0A059FCW3"/>
<reference evidence="2 3" key="1">
    <citation type="journal article" date="2014" name="Antonie Van Leeuwenhoek">
        <title>Hyphomonas beringensis sp. nov. and Hyphomonas chukchiensis sp. nov., isolated from surface seawater of the Bering Sea and Chukchi Sea.</title>
        <authorList>
            <person name="Li C."/>
            <person name="Lai Q."/>
            <person name="Li G."/>
            <person name="Dong C."/>
            <person name="Wang J."/>
            <person name="Liao Y."/>
            <person name="Shao Z."/>
        </authorList>
    </citation>
    <scope>NUCLEOTIDE SEQUENCE [LARGE SCALE GENOMIC DNA]</scope>
    <source>
        <strain evidence="2 3">VP2</strain>
    </source>
</reference>
<proteinExistence type="predicted"/>
<accession>A0A059FCW3</accession>
<evidence type="ECO:0008006" key="4">
    <source>
        <dbReference type="Google" id="ProtNLM"/>
    </source>
</evidence>
<evidence type="ECO:0000313" key="3">
    <source>
        <dbReference type="Proteomes" id="UP000024816"/>
    </source>
</evidence>
<evidence type="ECO:0000256" key="1">
    <source>
        <dbReference type="SAM" id="MobiDB-lite"/>
    </source>
</evidence>
<dbReference type="SUPFAM" id="SSF74653">
    <property type="entry name" value="TolA/TonB C-terminal domain"/>
    <property type="match status" value="1"/>
</dbReference>
<feature type="compositionally biased region" description="Basic and acidic residues" evidence="1">
    <location>
        <begin position="166"/>
        <end position="183"/>
    </location>
</feature>
<feature type="compositionally biased region" description="Basic and acidic residues" evidence="1">
    <location>
        <begin position="191"/>
        <end position="207"/>
    </location>
</feature>
<sequence>MLRGLTVSTIVHASVLAAAVLSWPHQKSDCDKMIERLQKEEPGLAPVDILMRIPQCASAIDVPIDFVEIGLVTDIAPVQKAEEPQEEEEAVPEEVEEAPEPPPEEESAPEEEEVVIPDEEAEPEPEPAPEPEKEEPPPPKKEEPKLIEKQKPKATDDLDFLNEFEDILKDKAEDERRKPREEVPPQINKPVLRDAQETRPGAGERRGNTASLQAAMRRQIYTCWRGVSDLPKEDQIDVQMRITLNPDGTLKGNVELVSPRSRPIGRSGIAVDVALRAVRKCAPYQLPEDDYDLWKDINVTVSPTQP</sequence>